<dbReference type="EMBL" id="JBHOMY010000029">
    <property type="protein sequence ID" value="MFC1457333.1"/>
    <property type="molecule type" value="Genomic_DNA"/>
</dbReference>
<keyword evidence="3" id="KW-1185">Reference proteome</keyword>
<evidence type="ECO:0000259" key="1">
    <source>
        <dbReference type="Pfam" id="PF21834"/>
    </source>
</evidence>
<sequence>MPTYDVYVWTNFRRLNYPRGLNVPSLEAAHSVALMMGRMLIRLRSPGGYLPQAECEFHVEVVDEDGRTVLAVPGRWIGSVPYRAGG</sequence>
<organism evidence="2 3">
    <name type="scientific">Microvirga arabica</name>
    <dbReference type="NCBI Taxonomy" id="1128671"/>
    <lineage>
        <taxon>Bacteria</taxon>
        <taxon>Pseudomonadati</taxon>
        <taxon>Pseudomonadota</taxon>
        <taxon>Alphaproteobacteria</taxon>
        <taxon>Hyphomicrobiales</taxon>
        <taxon>Methylobacteriaceae</taxon>
        <taxon>Microvirga</taxon>
    </lineage>
</organism>
<comment type="caution">
    <text evidence="2">The sequence shown here is derived from an EMBL/GenBank/DDBJ whole genome shotgun (WGS) entry which is preliminary data.</text>
</comment>
<gene>
    <name evidence="2" type="ORF">ACETIH_11515</name>
</gene>
<name>A0ABV6Y7T2_9HYPH</name>
<evidence type="ECO:0000313" key="3">
    <source>
        <dbReference type="Proteomes" id="UP001593940"/>
    </source>
</evidence>
<dbReference type="Pfam" id="PF21834">
    <property type="entry name" value="DUF6894"/>
    <property type="match status" value="1"/>
</dbReference>
<feature type="domain" description="DUF6894" evidence="1">
    <location>
        <begin position="18"/>
        <end position="73"/>
    </location>
</feature>
<accession>A0ABV6Y7T2</accession>
<dbReference type="InterPro" id="IPR054189">
    <property type="entry name" value="DUF6894"/>
</dbReference>
<dbReference type="Proteomes" id="UP001593940">
    <property type="component" value="Unassembled WGS sequence"/>
</dbReference>
<proteinExistence type="predicted"/>
<evidence type="ECO:0000313" key="2">
    <source>
        <dbReference type="EMBL" id="MFC1457333.1"/>
    </source>
</evidence>
<dbReference type="RefSeq" id="WP_376772406.1">
    <property type="nucleotide sequence ID" value="NZ_JAFBID010000025.1"/>
</dbReference>
<reference evidence="2 3" key="1">
    <citation type="submission" date="2024-09" db="EMBL/GenBank/DDBJ databases">
        <title>Nodulacao em especies de Leguminosae Basais da Amazonia e Caracterizacao dos Rizobios e Bacterias Associadas aos Nodulos.</title>
        <authorList>
            <person name="Jambeiro I.C.A."/>
            <person name="Lopes I.S."/>
            <person name="Aguiar E.R.G.R."/>
            <person name="Santos A.F.J."/>
            <person name="Dos Santos J.M.F."/>
            <person name="Gross E."/>
        </authorList>
    </citation>
    <scope>NUCLEOTIDE SEQUENCE [LARGE SCALE GENOMIC DNA]</scope>
    <source>
        <strain evidence="2 3">BRUESC1165</strain>
    </source>
</reference>
<protein>
    <submittedName>
        <fullName evidence="2">DUF6894 family protein</fullName>
    </submittedName>
</protein>